<evidence type="ECO:0000313" key="1">
    <source>
        <dbReference type="EMBL" id="KAF7374275.1"/>
    </source>
</evidence>
<protein>
    <submittedName>
        <fullName evidence="1">Uncharacterized protein</fullName>
    </submittedName>
</protein>
<evidence type="ECO:0000313" key="2">
    <source>
        <dbReference type="Proteomes" id="UP000623467"/>
    </source>
</evidence>
<reference evidence="1" key="1">
    <citation type="submission" date="2020-05" db="EMBL/GenBank/DDBJ databases">
        <title>Mycena genomes resolve the evolution of fungal bioluminescence.</title>
        <authorList>
            <person name="Tsai I.J."/>
        </authorList>
    </citation>
    <scope>NUCLEOTIDE SEQUENCE</scope>
    <source>
        <strain evidence="1">160909Yilan</strain>
    </source>
</reference>
<accession>A0A8H7DH95</accession>
<sequence length="565" mass="63466">MRAVRHISIEIYITQLKTSWSSVMSTAPMGCTPKQAPQTHEPLSLTRCEASDFFPNAQHFVINGGKFTSNITHMRPKDGTASSGFRRIPLGDVNLLSEIQVHSVSDTVARQFERGSVTRLLIRPLSRRTYSARVKGRRSDMTVAVYQGHNAEERCRNGGGTSINIPAYAIRNSCRSMVSQGLPVFMPQSSMMAHLVSLQEIYWLCRRSSLATAYLDAYFGLELCHHGSYTLWMRRSSGRLCVDLSPNTFERPLLPAVLPGEVPHIPIPPLPRDQDAAIIEGLTLRQHLEIINHCHRVSLWSSDFLLLDSQVKLGALLYASSDFEHPVEIASPPACQFEDSGWKLRFRGSFSPAKPMCMKNGWTRFNYSSAKTTGMATREIQSPHVAIDWLSQANYILSGLGIISDFEHYRIVHGIDYWLSFSATSKVSPKGGYLFLCPLAHLGSPDGSFRPPSVAAYWSVDPSGIQRLTPQKAEMLGFPHVEFKMKVWTRTWDESVYAGIRQFHGGKGFDPDSQDVARLIGLPLYESSWLDDNDTDAVQTQLHSSDHFTYQKGWPSYFQTDHFTN</sequence>
<organism evidence="1 2">
    <name type="scientific">Mycena sanguinolenta</name>
    <dbReference type="NCBI Taxonomy" id="230812"/>
    <lineage>
        <taxon>Eukaryota</taxon>
        <taxon>Fungi</taxon>
        <taxon>Dikarya</taxon>
        <taxon>Basidiomycota</taxon>
        <taxon>Agaricomycotina</taxon>
        <taxon>Agaricomycetes</taxon>
        <taxon>Agaricomycetidae</taxon>
        <taxon>Agaricales</taxon>
        <taxon>Marasmiineae</taxon>
        <taxon>Mycenaceae</taxon>
        <taxon>Mycena</taxon>
    </lineage>
</organism>
<dbReference type="OrthoDB" id="2934367at2759"/>
<keyword evidence="2" id="KW-1185">Reference proteome</keyword>
<name>A0A8H7DH95_9AGAR</name>
<dbReference type="AlphaFoldDB" id="A0A8H7DH95"/>
<gene>
    <name evidence="1" type="ORF">MSAN_00310500</name>
</gene>
<dbReference type="Proteomes" id="UP000623467">
    <property type="component" value="Unassembled WGS sequence"/>
</dbReference>
<dbReference type="EMBL" id="JACAZH010000002">
    <property type="protein sequence ID" value="KAF7374275.1"/>
    <property type="molecule type" value="Genomic_DNA"/>
</dbReference>
<proteinExistence type="predicted"/>
<comment type="caution">
    <text evidence="1">The sequence shown here is derived from an EMBL/GenBank/DDBJ whole genome shotgun (WGS) entry which is preliminary data.</text>
</comment>